<comment type="caution">
    <text evidence="2">The sequence shown here is derived from an EMBL/GenBank/DDBJ whole genome shotgun (WGS) entry which is preliminary data.</text>
</comment>
<feature type="region of interest" description="Disordered" evidence="1">
    <location>
        <begin position="1"/>
        <end position="29"/>
    </location>
</feature>
<dbReference type="EMBL" id="BMAT01003865">
    <property type="protein sequence ID" value="GFR63825.1"/>
    <property type="molecule type" value="Genomic_DNA"/>
</dbReference>
<organism evidence="2 3">
    <name type="scientific">Elysia marginata</name>
    <dbReference type="NCBI Taxonomy" id="1093978"/>
    <lineage>
        <taxon>Eukaryota</taxon>
        <taxon>Metazoa</taxon>
        <taxon>Spiralia</taxon>
        <taxon>Lophotrochozoa</taxon>
        <taxon>Mollusca</taxon>
        <taxon>Gastropoda</taxon>
        <taxon>Heterobranchia</taxon>
        <taxon>Euthyneura</taxon>
        <taxon>Panpulmonata</taxon>
        <taxon>Sacoglossa</taxon>
        <taxon>Placobranchoidea</taxon>
        <taxon>Plakobranchidae</taxon>
        <taxon>Elysia</taxon>
    </lineage>
</organism>
<evidence type="ECO:0000313" key="3">
    <source>
        <dbReference type="Proteomes" id="UP000762676"/>
    </source>
</evidence>
<protein>
    <submittedName>
        <fullName evidence="2">Uncharacterized protein</fullName>
    </submittedName>
</protein>
<accession>A0AAV4ETA9</accession>
<dbReference type="AlphaFoldDB" id="A0AAV4ETA9"/>
<name>A0AAV4ETA9_9GAST</name>
<reference evidence="2 3" key="1">
    <citation type="journal article" date="2021" name="Elife">
        <title>Chloroplast acquisition without the gene transfer in kleptoplastic sea slugs, Plakobranchus ocellatus.</title>
        <authorList>
            <person name="Maeda T."/>
            <person name="Takahashi S."/>
            <person name="Yoshida T."/>
            <person name="Shimamura S."/>
            <person name="Takaki Y."/>
            <person name="Nagai Y."/>
            <person name="Toyoda A."/>
            <person name="Suzuki Y."/>
            <person name="Arimoto A."/>
            <person name="Ishii H."/>
            <person name="Satoh N."/>
            <person name="Nishiyama T."/>
            <person name="Hasebe M."/>
            <person name="Maruyama T."/>
            <person name="Minagawa J."/>
            <person name="Obokata J."/>
            <person name="Shigenobu S."/>
        </authorList>
    </citation>
    <scope>NUCLEOTIDE SEQUENCE [LARGE SCALE GENOMIC DNA]</scope>
</reference>
<dbReference type="Proteomes" id="UP000762676">
    <property type="component" value="Unassembled WGS sequence"/>
</dbReference>
<gene>
    <name evidence="2" type="ORF">ElyMa_001905400</name>
</gene>
<evidence type="ECO:0000313" key="2">
    <source>
        <dbReference type="EMBL" id="GFR63825.1"/>
    </source>
</evidence>
<proteinExistence type="predicted"/>
<evidence type="ECO:0000256" key="1">
    <source>
        <dbReference type="SAM" id="MobiDB-lite"/>
    </source>
</evidence>
<sequence length="93" mass="10531">MDETEYTMCPHGQSRGGMPPSRPEMPTTEELGVRGDWSARFLERGHRCDRHDLSGIRHLTSPGRRATNTEHVRVLTVVAWLTNMPPFLTSCIV</sequence>
<keyword evidence="3" id="KW-1185">Reference proteome</keyword>